<comment type="caution">
    <text evidence="2">The sequence shown here is derived from an EMBL/GenBank/DDBJ whole genome shotgun (WGS) entry which is preliminary data.</text>
</comment>
<name>A0A645BJV0_9ZZZZ</name>
<evidence type="ECO:0000313" key="2">
    <source>
        <dbReference type="EMBL" id="MPM65655.1"/>
    </source>
</evidence>
<accession>A0A645BJV0</accession>
<feature type="transmembrane region" description="Helical" evidence="1">
    <location>
        <begin position="135"/>
        <end position="154"/>
    </location>
</feature>
<keyword evidence="1" id="KW-0472">Membrane</keyword>
<protein>
    <submittedName>
        <fullName evidence="2">Uncharacterized protein</fullName>
    </submittedName>
</protein>
<gene>
    <name evidence="2" type="ORF">SDC9_112552</name>
</gene>
<proteinExistence type="predicted"/>
<dbReference type="AlphaFoldDB" id="A0A645BJV0"/>
<dbReference type="PROSITE" id="PS51257">
    <property type="entry name" value="PROKAR_LIPOPROTEIN"/>
    <property type="match status" value="1"/>
</dbReference>
<keyword evidence="1" id="KW-1133">Transmembrane helix</keyword>
<sequence length="156" mass="17564">MRYILLLIITMSILSCSTTKQKIDVSTSETTSTKINTEDSSLLVRVVSDKINTSLNFSDFSKIKITYYSEKKDTTGNQIIDRIEERENNIIAHSKSDQKIIDSTNVKNNTKTNYQEDKKITLITKTKTKTKASPLIYITLIVAAVVLVAVIVRVSK</sequence>
<organism evidence="2">
    <name type="scientific">bioreactor metagenome</name>
    <dbReference type="NCBI Taxonomy" id="1076179"/>
    <lineage>
        <taxon>unclassified sequences</taxon>
        <taxon>metagenomes</taxon>
        <taxon>ecological metagenomes</taxon>
    </lineage>
</organism>
<dbReference type="EMBL" id="VSSQ01020637">
    <property type="protein sequence ID" value="MPM65655.1"/>
    <property type="molecule type" value="Genomic_DNA"/>
</dbReference>
<keyword evidence="1" id="KW-0812">Transmembrane</keyword>
<reference evidence="2" key="1">
    <citation type="submission" date="2019-08" db="EMBL/GenBank/DDBJ databases">
        <authorList>
            <person name="Kucharzyk K."/>
            <person name="Murdoch R.W."/>
            <person name="Higgins S."/>
            <person name="Loffler F."/>
        </authorList>
    </citation>
    <scope>NUCLEOTIDE SEQUENCE</scope>
</reference>
<evidence type="ECO:0000256" key="1">
    <source>
        <dbReference type="SAM" id="Phobius"/>
    </source>
</evidence>